<protein>
    <submittedName>
        <fullName evidence="1">Uncharacterized protein</fullName>
    </submittedName>
</protein>
<comment type="caution">
    <text evidence="1">The sequence shown here is derived from an EMBL/GenBank/DDBJ whole genome shotgun (WGS) entry which is preliminary data.</text>
</comment>
<accession>A0A9P8XQR8</accession>
<organism evidence="1 2">
    <name type="scientific">Microdochium trichocladiopsis</name>
    <dbReference type="NCBI Taxonomy" id="1682393"/>
    <lineage>
        <taxon>Eukaryota</taxon>
        <taxon>Fungi</taxon>
        <taxon>Dikarya</taxon>
        <taxon>Ascomycota</taxon>
        <taxon>Pezizomycotina</taxon>
        <taxon>Sordariomycetes</taxon>
        <taxon>Xylariomycetidae</taxon>
        <taxon>Xylariales</taxon>
        <taxon>Microdochiaceae</taxon>
        <taxon>Microdochium</taxon>
    </lineage>
</organism>
<dbReference type="RefSeq" id="XP_046004640.1">
    <property type="nucleotide sequence ID" value="XM_046162859.1"/>
</dbReference>
<keyword evidence="2" id="KW-1185">Reference proteome</keyword>
<evidence type="ECO:0000313" key="1">
    <source>
        <dbReference type="EMBL" id="KAH7012264.1"/>
    </source>
</evidence>
<reference evidence="1" key="1">
    <citation type="journal article" date="2021" name="Nat. Commun.">
        <title>Genetic determinants of endophytism in the Arabidopsis root mycobiome.</title>
        <authorList>
            <person name="Mesny F."/>
            <person name="Miyauchi S."/>
            <person name="Thiergart T."/>
            <person name="Pickel B."/>
            <person name="Atanasova L."/>
            <person name="Karlsson M."/>
            <person name="Huettel B."/>
            <person name="Barry K.W."/>
            <person name="Haridas S."/>
            <person name="Chen C."/>
            <person name="Bauer D."/>
            <person name="Andreopoulos W."/>
            <person name="Pangilinan J."/>
            <person name="LaButti K."/>
            <person name="Riley R."/>
            <person name="Lipzen A."/>
            <person name="Clum A."/>
            <person name="Drula E."/>
            <person name="Henrissat B."/>
            <person name="Kohler A."/>
            <person name="Grigoriev I.V."/>
            <person name="Martin F.M."/>
            <person name="Hacquard S."/>
        </authorList>
    </citation>
    <scope>NUCLEOTIDE SEQUENCE</scope>
    <source>
        <strain evidence="1">MPI-CAGE-CH-0230</strain>
    </source>
</reference>
<evidence type="ECO:0000313" key="2">
    <source>
        <dbReference type="Proteomes" id="UP000756346"/>
    </source>
</evidence>
<proteinExistence type="predicted"/>
<dbReference type="EMBL" id="JAGTJQ010000015">
    <property type="protein sequence ID" value="KAH7012264.1"/>
    <property type="molecule type" value="Genomic_DNA"/>
</dbReference>
<sequence>MTARELALRTIRWQSRSSWAFRSIWERCSTAVSEGFRLPLRLAQSTADHALPALHNRSLQSGRHFRRSFGPHRRVGRPRCFQLGYKTPLAPRHGHLPVGVDQRIAHSARIFARRHCPWQQWDRVAVDFVEVQQVDLIVDLALLKVWHTRVWKACSGCLDGRLFFAILEGRPGEDVSGPYCGFEHAVVVRDSHATVCSGKTTEAKSAPRTVQAEPALKTWSLLEGHNLKAARLTLQAHGAQRGQEFREGVCEKLLHPSGIFPELGWKQRRHLLSIMALRHPCTHVCDCVLRVALDMLD</sequence>
<dbReference type="Proteomes" id="UP000756346">
    <property type="component" value="Unassembled WGS sequence"/>
</dbReference>
<dbReference type="GeneID" id="70192405"/>
<name>A0A9P8XQR8_9PEZI</name>
<dbReference type="AlphaFoldDB" id="A0A9P8XQR8"/>
<gene>
    <name evidence="1" type="ORF">B0I36DRAFT_436802</name>
</gene>